<feature type="compositionally biased region" description="Polar residues" evidence="1">
    <location>
        <begin position="58"/>
        <end position="68"/>
    </location>
</feature>
<dbReference type="EMBL" id="PGCJ01000784">
    <property type="protein sequence ID" value="PLW21364.1"/>
    <property type="molecule type" value="Genomic_DNA"/>
</dbReference>
<keyword evidence="5" id="KW-1185">Reference proteome</keyword>
<protein>
    <submittedName>
        <fullName evidence="3">Uncharacterized protein</fullName>
    </submittedName>
</protein>
<dbReference type="EMBL" id="PGCJ01000037">
    <property type="protein sequence ID" value="PLW55020.1"/>
    <property type="molecule type" value="Genomic_DNA"/>
</dbReference>
<dbReference type="EMBL" id="PGCI01000009">
    <property type="protein sequence ID" value="PLW50782.1"/>
    <property type="molecule type" value="Genomic_DNA"/>
</dbReference>
<evidence type="ECO:0000313" key="3">
    <source>
        <dbReference type="EMBL" id="PLW50782.1"/>
    </source>
</evidence>
<name>A0A2N5VLB8_9BASI</name>
<dbReference type="AlphaFoldDB" id="A0A2N5VLB8"/>
<accession>A0A2N5VLB8</accession>
<comment type="caution">
    <text evidence="3">The sequence shown here is derived from an EMBL/GenBank/DDBJ whole genome shotgun (WGS) entry which is preliminary data.</text>
</comment>
<evidence type="ECO:0000313" key="2">
    <source>
        <dbReference type="EMBL" id="PLW21364.1"/>
    </source>
</evidence>
<proteinExistence type="predicted"/>
<reference evidence="5 6" key="1">
    <citation type="submission" date="2017-11" db="EMBL/GenBank/DDBJ databases">
        <title>De novo assembly and phasing of dikaryotic genomes from two isolates of Puccinia coronata f. sp. avenae, the causal agent of oat crown rust.</title>
        <authorList>
            <person name="Miller M.E."/>
            <person name="Zhang Y."/>
            <person name="Omidvar V."/>
            <person name="Sperschneider J."/>
            <person name="Schwessinger B."/>
            <person name="Raley C."/>
            <person name="Palmer J.M."/>
            <person name="Garnica D."/>
            <person name="Upadhyaya N."/>
            <person name="Rathjen J."/>
            <person name="Taylor J.M."/>
            <person name="Park R.F."/>
            <person name="Dodds P.N."/>
            <person name="Hirsch C.D."/>
            <person name="Kianian S.F."/>
            <person name="Figueroa M."/>
        </authorList>
    </citation>
    <scope>NUCLEOTIDE SEQUENCE [LARGE SCALE GENOMIC DNA]</scope>
    <source>
        <strain evidence="2">12NC29</strain>
        <strain evidence="3">12SD80</strain>
    </source>
</reference>
<dbReference type="Proteomes" id="UP000235388">
    <property type="component" value="Unassembled WGS sequence"/>
</dbReference>
<feature type="compositionally biased region" description="Polar residues" evidence="1">
    <location>
        <begin position="23"/>
        <end position="35"/>
    </location>
</feature>
<evidence type="ECO:0000313" key="5">
    <source>
        <dbReference type="Proteomes" id="UP000235388"/>
    </source>
</evidence>
<evidence type="ECO:0000313" key="6">
    <source>
        <dbReference type="Proteomes" id="UP000235392"/>
    </source>
</evidence>
<organism evidence="3 6">
    <name type="scientific">Puccinia coronata f. sp. avenae</name>
    <dbReference type="NCBI Taxonomy" id="200324"/>
    <lineage>
        <taxon>Eukaryota</taxon>
        <taxon>Fungi</taxon>
        <taxon>Dikarya</taxon>
        <taxon>Basidiomycota</taxon>
        <taxon>Pucciniomycotina</taxon>
        <taxon>Pucciniomycetes</taxon>
        <taxon>Pucciniales</taxon>
        <taxon>Pucciniaceae</taxon>
        <taxon>Puccinia</taxon>
    </lineage>
</organism>
<dbReference type="Proteomes" id="UP000235392">
    <property type="component" value="Unassembled WGS sequence"/>
</dbReference>
<feature type="region of interest" description="Disordered" evidence="1">
    <location>
        <begin position="1"/>
        <end position="68"/>
    </location>
</feature>
<gene>
    <name evidence="4" type="ORF">PCANC_02525</name>
    <name evidence="2" type="ORF">PCANC_03822</name>
    <name evidence="3" type="ORF">PCASD_00723</name>
</gene>
<evidence type="ECO:0000313" key="4">
    <source>
        <dbReference type="EMBL" id="PLW55020.1"/>
    </source>
</evidence>
<evidence type="ECO:0000256" key="1">
    <source>
        <dbReference type="SAM" id="MobiDB-lite"/>
    </source>
</evidence>
<sequence>MNPTNSLATPKPTEPVLRKDFLPSTTTKPTDSGPGTTTAAATTTTTTTTTTSIPPGAKNSTQHSRSQQSRNMLLNQSFINAVPVTQSLSARIMQNVSSDEVDAMIRRIKGDIKPLLQRCQDQDTRIETLKESLHPHILSTRTAVSHLSYLASRAKKTSELMDHQSRGFIQLARDDIHRQIESDAVGREKDFSDTQSDLLGDDQLELARSKLSEANKRLEKHIARQRHYEMKLASHLSILRRLILILLTIKILIDMKITNQVMQFIHDLVPTPYIPSLLAPKPTDDLVLLQAHPPGSSSTPHDDQHGPKKNLSDFLAYLIWIVMIKLELF</sequence>
<dbReference type="OrthoDB" id="2499753at2759"/>
<feature type="compositionally biased region" description="Low complexity" evidence="1">
    <location>
        <begin position="36"/>
        <end position="51"/>
    </location>
</feature>